<keyword evidence="3" id="KW-1185">Reference proteome</keyword>
<dbReference type="AlphaFoldDB" id="A0A6A4GIU1"/>
<feature type="compositionally biased region" description="Low complexity" evidence="1">
    <location>
        <begin position="76"/>
        <end position="102"/>
    </location>
</feature>
<reference evidence="2" key="1">
    <citation type="journal article" date="2019" name="Environ. Microbiol.">
        <title>Fungal ecological strategies reflected in gene transcription - a case study of two litter decomposers.</title>
        <authorList>
            <person name="Barbi F."/>
            <person name="Kohler A."/>
            <person name="Barry K."/>
            <person name="Baskaran P."/>
            <person name="Daum C."/>
            <person name="Fauchery L."/>
            <person name="Ihrmark K."/>
            <person name="Kuo A."/>
            <person name="LaButti K."/>
            <person name="Lipzen A."/>
            <person name="Morin E."/>
            <person name="Grigoriev I.V."/>
            <person name="Henrissat B."/>
            <person name="Lindahl B."/>
            <person name="Martin F."/>
        </authorList>
    </citation>
    <scope>NUCLEOTIDE SEQUENCE</scope>
    <source>
        <strain evidence="2">JB14</strain>
    </source>
</reference>
<evidence type="ECO:0000313" key="3">
    <source>
        <dbReference type="Proteomes" id="UP000799118"/>
    </source>
</evidence>
<organism evidence="2 3">
    <name type="scientific">Gymnopus androsaceus JB14</name>
    <dbReference type="NCBI Taxonomy" id="1447944"/>
    <lineage>
        <taxon>Eukaryota</taxon>
        <taxon>Fungi</taxon>
        <taxon>Dikarya</taxon>
        <taxon>Basidiomycota</taxon>
        <taxon>Agaricomycotina</taxon>
        <taxon>Agaricomycetes</taxon>
        <taxon>Agaricomycetidae</taxon>
        <taxon>Agaricales</taxon>
        <taxon>Marasmiineae</taxon>
        <taxon>Omphalotaceae</taxon>
        <taxon>Gymnopus</taxon>
    </lineage>
</organism>
<sequence>MPTNLSPETVMSTVPSPETVTISTFALPSPAPPPLVVPLFSTTVQSRRRTLLAIHENLDSKPRLYHPYPQTKRSMPAASTSSTSPDPKAMPSTSSPKSSSTSLEPEPGSPLTPITEEFPADASHRQMEPRMILAPPPNGTLVFSKLELAEAVARDYHLIAKRAIQELNLDIQRSLSDQDPQSRNTAWT</sequence>
<protein>
    <submittedName>
        <fullName evidence="2">Uncharacterized protein</fullName>
    </submittedName>
</protein>
<name>A0A6A4GIU1_9AGAR</name>
<dbReference type="Proteomes" id="UP000799118">
    <property type="component" value="Unassembled WGS sequence"/>
</dbReference>
<accession>A0A6A4GIU1</accession>
<feature type="region of interest" description="Disordered" evidence="1">
    <location>
        <begin position="62"/>
        <end position="116"/>
    </location>
</feature>
<evidence type="ECO:0000256" key="1">
    <source>
        <dbReference type="SAM" id="MobiDB-lite"/>
    </source>
</evidence>
<proteinExistence type="predicted"/>
<dbReference type="EMBL" id="ML769966">
    <property type="protein sequence ID" value="KAE9385589.1"/>
    <property type="molecule type" value="Genomic_DNA"/>
</dbReference>
<evidence type="ECO:0000313" key="2">
    <source>
        <dbReference type="EMBL" id="KAE9385589.1"/>
    </source>
</evidence>
<gene>
    <name evidence="2" type="ORF">BT96DRAFT_1006903</name>
</gene>